<feature type="transmembrane region" description="Helical" evidence="1">
    <location>
        <begin position="247"/>
        <end position="267"/>
    </location>
</feature>
<keyword evidence="1" id="KW-0812">Transmembrane</keyword>
<proteinExistence type="predicted"/>
<feature type="transmembrane region" description="Helical" evidence="1">
    <location>
        <begin position="37"/>
        <end position="57"/>
    </location>
</feature>
<keyword evidence="1" id="KW-1133">Transmembrane helix</keyword>
<feature type="transmembrane region" description="Helical" evidence="1">
    <location>
        <begin position="155"/>
        <end position="182"/>
    </location>
</feature>
<dbReference type="Proteomes" id="UP000617628">
    <property type="component" value="Unassembled WGS sequence"/>
</dbReference>
<feature type="transmembrane region" description="Helical" evidence="1">
    <location>
        <begin position="109"/>
        <end position="125"/>
    </location>
</feature>
<dbReference type="RefSeq" id="WP_200353899.1">
    <property type="nucleotide sequence ID" value="NZ_JAENIL010000003.1"/>
</dbReference>
<dbReference type="AlphaFoldDB" id="A0A934RQI8"/>
<sequence>MVINNAASIFLYTFPILVVALFSNFKLSKRNFPATTLSLLVVFIILSLRDGIGFDYIQYKNNFYSSIHPREPISRFLFQLSLLTGHHQTLFILHALLTTSLIALASRHSKNCFTVIGFICLPWFFPESFSIIRQTTAVGFCFCAYHFVTTKEWRFWVFSLAATLTHYSSIPFVLFLAALWISPRKYQLIPTLILISLIPVSELLIAIATSHVPLISFYDGKHEYGYKSLLTTILLLIISLNKRENKLHYYVIVAGIAINYMTISFDAVLGRMSFYFYIAFCFLTWNRTFLVMKNSEKTAFIILIILYLASLYTKSNLDQGSMIPYRILSY</sequence>
<feature type="transmembrane region" description="Helical" evidence="1">
    <location>
        <begin position="224"/>
        <end position="241"/>
    </location>
</feature>
<protein>
    <submittedName>
        <fullName evidence="2">EpsG family protein</fullName>
    </submittedName>
</protein>
<keyword evidence="3" id="KW-1185">Reference proteome</keyword>
<reference evidence="2" key="1">
    <citation type="submission" date="2021-01" db="EMBL/GenBank/DDBJ databases">
        <title>Modified the classification status of verrucomicrobia.</title>
        <authorList>
            <person name="Feng X."/>
        </authorList>
    </citation>
    <scope>NUCLEOTIDE SEQUENCE</scope>
    <source>
        <strain evidence="2">KCTC 13126</strain>
    </source>
</reference>
<evidence type="ECO:0000256" key="1">
    <source>
        <dbReference type="SAM" id="Phobius"/>
    </source>
</evidence>
<evidence type="ECO:0000313" key="3">
    <source>
        <dbReference type="Proteomes" id="UP000617628"/>
    </source>
</evidence>
<feature type="transmembrane region" description="Helical" evidence="1">
    <location>
        <begin position="188"/>
        <end position="212"/>
    </location>
</feature>
<feature type="transmembrane region" description="Helical" evidence="1">
    <location>
        <begin position="77"/>
        <end position="97"/>
    </location>
</feature>
<dbReference type="Pfam" id="PF14897">
    <property type="entry name" value="EpsG"/>
    <property type="match status" value="1"/>
</dbReference>
<comment type="caution">
    <text evidence="2">The sequence shown here is derived from an EMBL/GenBank/DDBJ whole genome shotgun (WGS) entry which is preliminary data.</text>
</comment>
<dbReference type="InterPro" id="IPR049458">
    <property type="entry name" value="EpsG-like"/>
</dbReference>
<feature type="transmembrane region" description="Helical" evidence="1">
    <location>
        <begin position="298"/>
        <end position="317"/>
    </location>
</feature>
<keyword evidence="1" id="KW-0472">Membrane</keyword>
<name>A0A934RQI8_9BACT</name>
<accession>A0A934RQI8</accession>
<evidence type="ECO:0000313" key="2">
    <source>
        <dbReference type="EMBL" id="MBK1875680.1"/>
    </source>
</evidence>
<feature type="transmembrane region" description="Helical" evidence="1">
    <location>
        <begin position="6"/>
        <end position="25"/>
    </location>
</feature>
<gene>
    <name evidence="2" type="ORF">JIN87_02310</name>
</gene>
<feature type="transmembrane region" description="Helical" evidence="1">
    <location>
        <begin position="274"/>
        <end position="292"/>
    </location>
</feature>
<organism evidence="2 3">
    <name type="scientific">Pelagicoccus mobilis</name>
    <dbReference type="NCBI Taxonomy" id="415221"/>
    <lineage>
        <taxon>Bacteria</taxon>
        <taxon>Pseudomonadati</taxon>
        <taxon>Verrucomicrobiota</taxon>
        <taxon>Opitutia</taxon>
        <taxon>Puniceicoccales</taxon>
        <taxon>Pelagicoccaceae</taxon>
        <taxon>Pelagicoccus</taxon>
    </lineage>
</organism>
<dbReference type="EMBL" id="JAENIL010000003">
    <property type="protein sequence ID" value="MBK1875680.1"/>
    <property type="molecule type" value="Genomic_DNA"/>
</dbReference>